<dbReference type="Pfam" id="PF13920">
    <property type="entry name" value="zf-C3HC4_3"/>
    <property type="match status" value="1"/>
</dbReference>
<gene>
    <name evidence="3" type="ORF">ACJMK2_029504</name>
</gene>
<dbReference type="PANTHER" id="PTHR10044">
    <property type="entry name" value="INHIBITOR OF APOPTOSIS"/>
    <property type="match status" value="1"/>
</dbReference>
<dbReference type="GO" id="GO:0006915">
    <property type="term" value="P:apoptotic process"/>
    <property type="evidence" value="ECO:0007669"/>
    <property type="project" value="UniProtKB-KW"/>
</dbReference>
<dbReference type="PROSITE" id="PS50143">
    <property type="entry name" value="BIR_REPEAT_2"/>
    <property type="match status" value="1"/>
</dbReference>
<feature type="region of interest" description="Disordered" evidence="2">
    <location>
        <begin position="296"/>
        <end position="317"/>
    </location>
</feature>
<comment type="caution">
    <text evidence="3">The sequence shown here is derived from an EMBL/GenBank/DDBJ whole genome shotgun (WGS) entry which is preliminary data.</text>
</comment>
<evidence type="ECO:0000256" key="1">
    <source>
        <dbReference type="ARBA" id="ARBA00022703"/>
    </source>
</evidence>
<keyword evidence="4" id="KW-1185">Reference proteome</keyword>
<dbReference type="Gene3D" id="3.30.40.10">
    <property type="entry name" value="Zinc/RING finger domain, C3HC4 (zinc finger)"/>
    <property type="match status" value="1"/>
</dbReference>
<evidence type="ECO:0000313" key="4">
    <source>
        <dbReference type="Proteomes" id="UP001634394"/>
    </source>
</evidence>
<dbReference type="Pfam" id="PF00653">
    <property type="entry name" value="BIR"/>
    <property type="match status" value="1"/>
</dbReference>
<dbReference type="SUPFAM" id="SSF57924">
    <property type="entry name" value="Inhibitor of apoptosis (IAP) repeat"/>
    <property type="match status" value="1"/>
</dbReference>
<evidence type="ECO:0000313" key="3">
    <source>
        <dbReference type="EMBL" id="KAL3883214.1"/>
    </source>
</evidence>
<dbReference type="CDD" id="cd00022">
    <property type="entry name" value="BIR"/>
    <property type="match status" value="1"/>
</dbReference>
<evidence type="ECO:0008006" key="5">
    <source>
        <dbReference type="Google" id="ProtNLM"/>
    </source>
</evidence>
<protein>
    <recommendedName>
        <fullName evidence="5">RING-type domain-containing protein</fullName>
    </recommendedName>
</protein>
<dbReference type="PANTHER" id="PTHR10044:SF139">
    <property type="entry name" value="DEATH-ASSOCIATED INHIBITOR OF APOPTOSIS 2"/>
    <property type="match status" value="1"/>
</dbReference>
<sequence>MSTNPQRSENTDHNFSLQESIASMVQHPIQSIDQTDVRHAIQSLSLSDQPHSHDPGNNRTPMEYEVYSQTPIHGHSVSIDGESRTVLEVGDSRGKICIGGSSFNEQFWRSGVSSNNASASHPDHRFSPAVEVPQRRPFRSGLLGGNPTAQNQLYQQNHWDTVFTEPTRLQTVSQQQNRNENILSILGRVKSPLYADLPVRLDTFIKWPLDIRQTPHKVAEAGFYYTGFQDVVRCFACDGGLKNWDDDDDPWIEHARWFPQCAYVRHIKGEEFINLVRMSTEESDEEDDNTVHRGATWRGAEHANTNPDSVSNKITEPSVLESKDAQAAIEMGYLKKDVAMAINDIFKKGKQDFTVLEIVDSLLEKEINGELSNYKQSANCPPSHENRSVTEQAMSMNKQLKELLHCTECKTKQRNILFLPCTHHIVCESCSDNLQICTCCYRKIKEKVRTYMS</sequence>
<dbReference type="EMBL" id="JBJQND010000003">
    <property type="protein sequence ID" value="KAL3883214.1"/>
    <property type="molecule type" value="Genomic_DNA"/>
</dbReference>
<dbReference type="InterPro" id="IPR050784">
    <property type="entry name" value="IAP"/>
</dbReference>
<dbReference type="FunFam" id="1.10.1170.10:FF:000003">
    <property type="entry name" value="E3 ubiquitin-protein ligase XIAP"/>
    <property type="match status" value="1"/>
</dbReference>
<name>A0ABD3XAC8_SINWO</name>
<reference evidence="3 4" key="1">
    <citation type="submission" date="2024-11" db="EMBL/GenBank/DDBJ databases">
        <title>Chromosome-level genome assembly of the freshwater bivalve Anodonta woodiana.</title>
        <authorList>
            <person name="Chen X."/>
        </authorList>
    </citation>
    <scope>NUCLEOTIDE SEQUENCE [LARGE SCALE GENOMIC DNA]</scope>
    <source>
        <strain evidence="3">MN2024</strain>
        <tissue evidence="3">Gills</tissue>
    </source>
</reference>
<proteinExistence type="predicted"/>
<organism evidence="3 4">
    <name type="scientific">Sinanodonta woodiana</name>
    <name type="common">Chinese pond mussel</name>
    <name type="synonym">Anodonta woodiana</name>
    <dbReference type="NCBI Taxonomy" id="1069815"/>
    <lineage>
        <taxon>Eukaryota</taxon>
        <taxon>Metazoa</taxon>
        <taxon>Spiralia</taxon>
        <taxon>Lophotrochozoa</taxon>
        <taxon>Mollusca</taxon>
        <taxon>Bivalvia</taxon>
        <taxon>Autobranchia</taxon>
        <taxon>Heteroconchia</taxon>
        <taxon>Palaeoheterodonta</taxon>
        <taxon>Unionida</taxon>
        <taxon>Unionoidea</taxon>
        <taxon>Unionidae</taxon>
        <taxon>Unioninae</taxon>
        <taxon>Sinanodonta</taxon>
    </lineage>
</organism>
<keyword evidence="1" id="KW-0053">Apoptosis</keyword>
<accession>A0ABD3XAC8</accession>
<evidence type="ECO:0000256" key="2">
    <source>
        <dbReference type="SAM" id="MobiDB-lite"/>
    </source>
</evidence>
<dbReference type="PROSITE" id="PS01282">
    <property type="entry name" value="BIR_REPEAT_1"/>
    <property type="match status" value="1"/>
</dbReference>
<dbReference type="AlphaFoldDB" id="A0ABD3XAC8"/>
<dbReference type="Gene3D" id="1.10.1170.10">
    <property type="entry name" value="Inhibitor Of Apoptosis Protein (2mihbC-IAP-1), Chain A"/>
    <property type="match status" value="1"/>
</dbReference>
<dbReference type="InterPro" id="IPR013083">
    <property type="entry name" value="Znf_RING/FYVE/PHD"/>
</dbReference>
<dbReference type="Proteomes" id="UP001634394">
    <property type="component" value="Unassembled WGS sequence"/>
</dbReference>
<feature type="compositionally biased region" description="Polar residues" evidence="2">
    <location>
        <begin position="303"/>
        <end position="315"/>
    </location>
</feature>
<dbReference type="SMART" id="SM00238">
    <property type="entry name" value="BIR"/>
    <property type="match status" value="1"/>
</dbReference>
<dbReference type="InterPro" id="IPR001370">
    <property type="entry name" value="BIR_rpt"/>
</dbReference>